<dbReference type="InterPro" id="IPR011009">
    <property type="entry name" value="Kinase-like_dom_sf"/>
</dbReference>
<keyword evidence="9" id="KW-0342">GTP-binding</keyword>
<evidence type="ECO:0000259" key="19">
    <source>
        <dbReference type="PROSITE" id="PS50011"/>
    </source>
</evidence>
<comment type="catalytic activity">
    <reaction evidence="1 16">
        <text>GTP = 3',5'-cyclic GMP + diphosphate</text>
        <dbReference type="Rhea" id="RHEA:13665"/>
        <dbReference type="ChEBI" id="CHEBI:33019"/>
        <dbReference type="ChEBI" id="CHEBI:37565"/>
        <dbReference type="ChEBI" id="CHEBI:57746"/>
        <dbReference type="EC" id="4.6.1.2"/>
    </reaction>
</comment>
<keyword evidence="12" id="KW-0325">Glycoprotein</keyword>
<dbReference type="InterPro" id="IPR029787">
    <property type="entry name" value="Nucleotide_cyclase"/>
</dbReference>
<comment type="similarity">
    <text evidence="15">Belongs to the adenylyl cyclase class-4/guanylyl cyclase family.</text>
</comment>
<keyword evidence="4" id="KW-1003">Cell membrane</keyword>
<dbReference type="PROSITE" id="PS00452">
    <property type="entry name" value="GUANYLATE_CYCLASE_1"/>
    <property type="match status" value="1"/>
</dbReference>
<keyword evidence="8 17" id="KW-1133">Transmembrane helix</keyword>
<dbReference type="PROSITE" id="PS00458">
    <property type="entry name" value="ANF_RECEPTORS"/>
    <property type="match status" value="1"/>
</dbReference>
<gene>
    <name evidence="22" type="primary">LOC100372572</name>
</gene>
<dbReference type="Gene3D" id="1.10.510.10">
    <property type="entry name" value="Transferase(Phosphotransferase) domain 1"/>
    <property type="match status" value="1"/>
</dbReference>
<dbReference type="InterPro" id="IPR001170">
    <property type="entry name" value="ANPR/GUC"/>
</dbReference>
<feature type="domain" description="Protein kinase" evidence="19">
    <location>
        <begin position="536"/>
        <end position="824"/>
    </location>
</feature>
<evidence type="ECO:0000256" key="13">
    <source>
        <dbReference type="ARBA" id="ARBA00023239"/>
    </source>
</evidence>
<evidence type="ECO:0000256" key="15">
    <source>
        <dbReference type="RuleBase" id="RU000405"/>
    </source>
</evidence>
<dbReference type="PANTHER" id="PTHR11920">
    <property type="entry name" value="GUANYLYL CYCLASE"/>
    <property type="match status" value="1"/>
</dbReference>
<evidence type="ECO:0000256" key="7">
    <source>
        <dbReference type="ARBA" id="ARBA00022741"/>
    </source>
</evidence>
<dbReference type="EC" id="4.6.1.2" evidence="3 16"/>
<dbReference type="PANTHER" id="PTHR11920:SF494">
    <property type="entry name" value="ATRIAL NATRIURETIC PEPTIDE RECEPTOR 2"/>
    <property type="match status" value="1"/>
</dbReference>
<evidence type="ECO:0000256" key="10">
    <source>
        <dbReference type="ARBA" id="ARBA00023136"/>
    </source>
</evidence>
<keyword evidence="6 18" id="KW-0732">Signal</keyword>
<accession>A0ABM0M929</accession>
<dbReference type="InterPro" id="IPR018297">
    <property type="entry name" value="A/G_cyclase_CS"/>
</dbReference>
<comment type="subcellular location">
    <subcellularLocation>
        <location evidence="2">Cell membrane</location>
        <topology evidence="2">Single-pass type I membrane protein</topology>
    </subcellularLocation>
</comment>
<dbReference type="Gene3D" id="3.30.70.1230">
    <property type="entry name" value="Nucleotide cyclase"/>
    <property type="match status" value="1"/>
</dbReference>
<feature type="transmembrane region" description="Helical" evidence="17">
    <location>
        <begin position="489"/>
        <end position="512"/>
    </location>
</feature>
<feature type="chain" id="PRO_5046024689" description="Guanylate cyclase" evidence="18">
    <location>
        <begin position="25"/>
        <end position="1104"/>
    </location>
</feature>
<evidence type="ECO:0000256" key="16">
    <source>
        <dbReference type="RuleBase" id="RU003431"/>
    </source>
</evidence>
<evidence type="ECO:0000256" key="17">
    <source>
        <dbReference type="SAM" id="Phobius"/>
    </source>
</evidence>
<dbReference type="SMART" id="SM00044">
    <property type="entry name" value="CYCc"/>
    <property type="match status" value="1"/>
</dbReference>
<evidence type="ECO:0000259" key="20">
    <source>
        <dbReference type="PROSITE" id="PS50125"/>
    </source>
</evidence>
<proteinExistence type="inferred from homology"/>
<evidence type="ECO:0000313" key="21">
    <source>
        <dbReference type="Proteomes" id="UP000694865"/>
    </source>
</evidence>
<feature type="domain" description="Guanylate cyclase" evidence="20">
    <location>
        <begin position="897"/>
        <end position="1027"/>
    </location>
</feature>
<evidence type="ECO:0000256" key="1">
    <source>
        <dbReference type="ARBA" id="ARBA00001436"/>
    </source>
</evidence>
<dbReference type="CDD" id="cd07302">
    <property type="entry name" value="CHD"/>
    <property type="match status" value="1"/>
</dbReference>
<keyword evidence="11" id="KW-0675">Receptor</keyword>
<protein>
    <recommendedName>
        <fullName evidence="3 16">Guanylate cyclase</fullName>
        <ecNumber evidence="3 16">4.6.1.2</ecNumber>
    </recommendedName>
</protein>
<name>A0ABM0M929_SACKO</name>
<keyword evidence="7" id="KW-0547">Nucleotide-binding</keyword>
<keyword evidence="21" id="KW-1185">Reference proteome</keyword>
<dbReference type="SUPFAM" id="SSF55073">
    <property type="entry name" value="Nucleotide cyclase"/>
    <property type="match status" value="1"/>
</dbReference>
<sequence>MGHQLSFWMFFSVIAMFETDYAFSGVLESTESEVIEVQMAVILPKDTDTPPEIRHYPYRFEMVCPAIDIAVESILLQSKFFGERNVNITIRKVDSGCSNAVAPIRAVEFITERQVDVFLGPACDYAAAAVARFAAHWAIPFLTTGAKAKELGMKNLDDFRTLTRAHGPFLKMAEFMMEILRTFQWNTTAIIHNDKDVSLYRDCWLFGGALFHLFQRAGWYDGKTFAGYQKFEEEDDTDYKEILQDVVIPNGRIVVICASGEAVRKIMLAAHDLGMTKINKETGRAEYAFFNIQLFDSAYFGDIGWKRGEGGDGRDEDAKEAYRSLMTLTLRKPDTTEYQDFARDVKQRALQDYGFDYDKEGEDVNSFVGAFHDAVILYALALNETLEEGGTPRDGHTITYKMWGRTFEGISGDVRIDENGDRDADYSLLEMTDIENGTFSVIANYYGTRKKYEPVDGVDIDWPGDTPPDDVPECGFEGELCGEKEPLSLAAIISIVFGSLIALLAVFAFLLYRKYKLEAALADMAWKIRWDEITFSMNGRKKGLGGSYTSLTSKDSQQSVWETNQQVFTITGMYKNNIVAIKRIDKRRVEVNRQILLEFKHMRDLQHDHVTRFIGACIDPPNICVMTEYCPKGSLQDILENDSIKLDWMFRYSLAYDIVKGMHYIHSSVINSHGNLKSTNCVVDSRFVLKVTDFGLNQFKKGDEDTDLEFESHQYFQRLLWTAPELLRMTEAPLGGTQKGDVYSFGIILQEVVHRCGPFYVSHMDLSPKEIVQKVKSGNRPYFRPSVDKSTCPEELYPVMEKCWAQDPAERPDFSSLRTTMRKLNNRSATGNILDNLLQRMEQYANNLESLVEERTEAFYEEKRRAEELLYQVLPKPVAEKLKRGEAVQAESFDSVTIFFSDIVGFTALSASSTPMEVIALLNDLYTCFDAIIDNFHVYKVETIGDAYMVVSGLPIRNGDYHAREIGRMALALLDAVDTFKIRHKPGEQLKLRIGIHSGMVCAGVVGLKMPRYCLFGDTVNTASRMESNGLPRKIHLSKETNKILESFGTFHLECRGEVEMKGKGKQLTYWLVGEDPPKQKYISKANGPLSPISTKNNRNIVYA</sequence>
<dbReference type="Proteomes" id="UP000694865">
    <property type="component" value="Unplaced"/>
</dbReference>
<dbReference type="SUPFAM" id="SSF56112">
    <property type="entry name" value="Protein kinase-like (PK-like)"/>
    <property type="match status" value="1"/>
</dbReference>
<dbReference type="InterPro" id="IPR001054">
    <property type="entry name" value="A/G_cyclase"/>
</dbReference>
<evidence type="ECO:0000256" key="5">
    <source>
        <dbReference type="ARBA" id="ARBA00022692"/>
    </source>
</evidence>
<evidence type="ECO:0000256" key="12">
    <source>
        <dbReference type="ARBA" id="ARBA00023180"/>
    </source>
</evidence>
<dbReference type="InterPro" id="IPR000719">
    <property type="entry name" value="Prot_kinase_dom"/>
</dbReference>
<dbReference type="PROSITE" id="PS50011">
    <property type="entry name" value="PROTEIN_KINASE_DOM"/>
    <property type="match status" value="1"/>
</dbReference>
<evidence type="ECO:0000256" key="11">
    <source>
        <dbReference type="ARBA" id="ARBA00023170"/>
    </source>
</evidence>
<dbReference type="Pfam" id="PF00211">
    <property type="entry name" value="Guanylate_cyc"/>
    <property type="match status" value="1"/>
</dbReference>
<dbReference type="RefSeq" id="XP_006816520.1">
    <property type="nucleotide sequence ID" value="XM_006816457.1"/>
</dbReference>
<keyword evidence="14 16" id="KW-0141">cGMP biosynthesis</keyword>
<dbReference type="InterPro" id="IPR028082">
    <property type="entry name" value="Peripla_BP_I"/>
</dbReference>
<dbReference type="InterPro" id="IPR001245">
    <property type="entry name" value="Ser-Thr/Tyr_kinase_cat_dom"/>
</dbReference>
<dbReference type="Pfam" id="PF07714">
    <property type="entry name" value="PK_Tyr_Ser-Thr"/>
    <property type="match status" value="1"/>
</dbReference>
<evidence type="ECO:0000313" key="22">
    <source>
        <dbReference type="RefSeq" id="XP_006816520.1"/>
    </source>
</evidence>
<dbReference type="PRINTS" id="PR00255">
    <property type="entry name" value="NATPEPTIDER"/>
</dbReference>
<evidence type="ECO:0000256" key="2">
    <source>
        <dbReference type="ARBA" id="ARBA00004251"/>
    </source>
</evidence>
<dbReference type="CDD" id="cd14042">
    <property type="entry name" value="PK_GC-A_B"/>
    <property type="match status" value="1"/>
</dbReference>
<evidence type="ECO:0000256" key="8">
    <source>
        <dbReference type="ARBA" id="ARBA00022989"/>
    </source>
</evidence>
<keyword evidence="5 17" id="KW-0812">Transmembrane</keyword>
<dbReference type="InterPro" id="IPR001828">
    <property type="entry name" value="ANF_lig-bd_rcpt"/>
</dbReference>
<evidence type="ECO:0000256" key="9">
    <source>
        <dbReference type="ARBA" id="ARBA00023134"/>
    </source>
</evidence>
<keyword evidence="10 17" id="KW-0472">Membrane</keyword>
<dbReference type="InterPro" id="IPR050401">
    <property type="entry name" value="Cyclic_nucleotide_synthase"/>
</dbReference>
<dbReference type="Pfam" id="PF01094">
    <property type="entry name" value="ANF_receptor"/>
    <property type="match status" value="1"/>
</dbReference>
<dbReference type="PROSITE" id="PS50125">
    <property type="entry name" value="GUANYLATE_CYCLASE_2"/>
    <property type="match status" value="1"/>
</dbReference>
<evidence type="ECO:0000256" key="3">
    <source>
        <dbReference type="ARBA" id="ARBA00012202"/>
    </source>
</evidence>
<dbReference type="SUPFAM" id="SSF53822">
    <property type="entry name" value="Periplasmic binding protein-like I"/>
    <property type="match status" value="1"/>
</dbReference>
<dbReference type="Gene3D" id="3.40.50.2300">
    <property type="match status" value="3"/>
</dbReference>
<evidence type="ECO:0000256" key="4">
    <source>
        <dbReference type="ARBA" id="ARBA00022475"/>
    </source>
</evidence>
<evidence type="ECO:0000256" key="14">
    <source>
        <dbReference type="ARBA" id="ARBA00023293"/>
    </source>
</evidence>
<dbReference type="GeneID" id="100372572"/>
<evidence type="ECO:0000256" key="18">
    <source>
        <dbReference type="SAM" id="SignalP"/>
    </source>
</evidence>
<feature type="signal peptide" evidence="18">
    <location>
        <begin position="1"/>
        <end position="24"/>
    </location>
</feature>
<keyword evidence="13 15" id="KW-0456">Lyase</keyword>
<evidence type="ECO:0000256" key="6">
    <source>
        <dbReference type="ARBA" id="ARBA00022729"/>
    </source>
</evidence>
<organism evidence="21 22">
    <name type="scientific">Saccoglossus kowalevskii</name>
    <name type="common">Acorn worm</name>
    <dbReference type="NCBI Taxonomy" id="10224"/>
    <lineage>
        <taxon>Eukaryota</taxon>
        <taxon>Metazoa</taxon>
        <taxon>Hemichordata</taxon>
        <taxon>Enteropneusta</taxon>
        <taxon>Harrimaniidae</taxon>
        <taxon>Saccoglossus</taxon>
    </lineage>
</organism>
<reference evidence="22" key="1">
    <citation type="submission" date="2025-08" db="UniProtKB">
        <authorList>
            <consortium name="RefSeq"/>
        </authorList>
    </citation>
    <scope>IDENTIFICATION</scope>
    <source>
        <tissue evidence="22">Testes</tissue>
    </source>
</reference>